<reference evidence="1 2" key="1">
    <citation type="submission" date="2023-10" db="EMBL/GenBank/DDBJ databases">
        <title>Rubellicoccus peritrichatus gen. nov., sp. nov., isolated from an algae of coral reef tank.</title>
        <authorList>
            <person name="Luo J."/>
        </authorList>
    </citation>
    <scope>NUCLEOTIDE SEQUENCE [LARGE SCALE GENOMIC DNA]</scope>
    <source>
        <strain evidence="1 2">CR14</strain>
    </source>
</reference>
<dbReference type="KEGG" id="puo:RZN69_00405"/>
<sequence>MKLLTLVGLLAMASLFSGCALSVPIRPWMFIQNEEHSPMGAPMEQETEPVEVLPG</sequence>
<dbReference type="AlphaFoldDB" id="A0AAQ3QRQ4"/>
<proteinExistence type="predicted"/>
<organism evidence="1 2">
    <name type="scientific">Rubellicoccus peritrichatus</name>
    <dbReference type="NCBI Taxonomy" id="3080537"/>
    <lineage>
        <taxon>Bacteria</taxon>
        <taxon>Pseudomonadati</taxon>
        <taxon>Verrucomicrobiota</taxon>
        <taxon>Opitutia</taxon>
        <taxon>Puniceicoccales</taxon>
        <taxon>Cerasicoccaceae</taxon>
        <taxon>Rubellicoccus</taxon>
    </lineage>
</organism>
<name>A0AAQ3QRQ4_9BACT</name>
<accession>A0AAQ3QRQ4</accession>
<protein>
    <submittedName>
        <fullName evidence="1">Uncharacterized protein</fullName>
    </submittedName>
</protein>
<dbReference type="Proteomes" id="UP001304300">
    <property type="component" value="Chromosome"/>
</dbReference>
<dbReference type="EMBL" id="CP136920">
    <property type="protein sequence ID" value="WOO41528.1"/>
    <property type="molecule type" value="Genomic_DNA"/>
</dbReference>
<keyword evidence="2" id="KW-1185">Reference proteome</keyword>
<evidence type="ECO:0000313" key="2">
    <source>
        <dbReference type="Proteomes" id="UP001304300"/>
    </source>
</evidence>
<dbReference type="PROSITE" id="PS51257">
    <property type="entry name" value="PROKAR_LIPOPROTEIN"/>
    <property type="match status" value="1"/>
</dbReference>
<evidence type="ECO:0000313" key="1">
    <source>
        <dbReference type="EMBL" id="WOO41528.1"/>
    </source>
</evidence>
<dbReference type="RefSeq" id="WP_317834012.1">
    <property type="nucleotide sequence ID" value="NZ_CP136920.1"/>
</dbReference>
<gene>
    <name evidence="1" type="ORF">RZN69_00405</name>
</gene>